<dbReference type="EMBL" id="WVHT01000007">
    <property type="protein sequence ID" value="MXV52343.1"/>
    <property type="molecule type" value="Genomic_DNA"/>
</dbReference>
<proteinExistence type="predicted"/>
<dbReference type="RefSeq" id="WP_160845516.1">
    <property type="nucleotide sequence ID" value="NZ_WVHT01000007.1"/>
</dbReference>
<organism evidence="2 3">
    <name type="scientific">Hufsiella arboris</name>
    <dbReference type="NCBI Taxonomy" id="2695275"/>
    <lineage>
        <taxon>Bacteria</taxon>
        <taxon>Pseudomonadati</taxon>
        <taxon>Bacteroidota</taxon>
        <taxon>Sphingobacteriia</taxon>
        <taxon>Sphingobacteriales</taxon>
        <taxon>Sphingobacteriaceae</taxon>
        <taxon>Hufsiella</taxon>
    </lineage>
</organism>
<dbReference type="Proteomes" id="UP000466586">
    <property type="component" value="Unassembled WGS sequence"/>
</dbReference>
<protein>
    <recommendedName>
        <fullName evidence="4">Substrate import-associated zinc metallohydrolase lipoprotein</fullName>
    </recommendedName>
</protein>
<name>A0A7K1YCN5_9SPHI</name>
<dbReference type="NCBIfam" id="TIGR04549">
    <property type="entry name" value="LP_HExxH_w_tonB"/>
    <property type="match status" value="1"/>
</dbReference>
<dbReference type="SUPFAM" id="SSF55486">
    <property type="entry name" value="Metalloproteases ('zincins'), catalytic domain"/>
    <property type="match status" value="1"/>
</dbReference>
<feature type="chain" id="PRO_5029549868" description="Substrate import-associated zinc metallohydrolase lipoprotein" evidence="1">
    <location>
        <begin position="23"/>
        <end position="290"/>
    </location>
</feature>
<keyword evidence="1" id="KW-0732">Signal</keyword>
<dbReference type="AlphaFoldDB" id="A0A7K1YCN5"/>
<gene>
    <name evidence="2" type="ORF">GS399_15315</name>
</gene>
<evidence type="ECO:0000256" key="1">
    <source>
        <dbReference type="SAM" id="SignalP"/>
    </source>
</evidence>
<comment type="caution">
    <text evidence="2">The sequence shown here is derived from an EMBL/GenBank/DDBJ whole genome shotgun (WGS) entry which is preliminary data.</text>
</comment>
<evidence type="ECO:0000313" key="2">
    <source>
        <dbReference type="EMBL" id="MXV52343.1"/>
    </source>
</evidence>
<dbReference type="Pfam" id="PF15890">
    <property type="entry name" value="Peptidase_Mx1"/>
    <property type="match status" value="1"/>
</dbReference>
<reference evidence="2 3" key="1">
    <citation type="submission" date="2019-11" db="EMBL/GenBank/DDBJ databases">
        <title>Pedobacter sp. HMF7647 Genome sequencing and assembly.</title>
        <authorList>
            <person name="Kang H."/>
            <person name="Kim H."/>
            <person name="Joh K."/>
        </authorList>
    </citation>
    <scope>NUCLEOTIDE SEQUENCE [LARGE SCALE GENOMIC DNA]</scope>
    <source>
        <strain evidence="2 3">HMF7647</strain>
    </source>
</reference>
<sequence>MKQFFKLSFILALTALALPACKTEDPIVLDTPAPRPIPTDPTDLKVYELEGKYRSKFIYKWDRRYFGNDVVIAPPNYDNVLYYLDFLEKIWAIPYDMQVDNFMLKNMPKEVVLVGTTMKYESGDEVGFNAAGLAISSSRIILTDLNNFKPTDKVWLINSGMSWMKEQAKTMHHEFAHVLDKLYGRPKGFDNVSKGLYAGSSRFDQYSLAEANSRGFWIPYGMSNEAEDFATMVEGILSMQKADYLATIKGNALLEKKYAMVYDYYKALGIDIHILQVNVDQAITGYHIGN</sequence>
<evidence type="ECO:0008006" key="4">
    <source>
        <dbReference type="Google" id="ProtNLM"/>
    </source>
</evidence>
<accession>A0A7K1YCN5</accession>
<evidence type="ECO:0000313" key="3">
    <source>
        <dbReference type="Proteomes" id="UP000466586"/>
    </source>
</evidence>
<feature type="signal peptide" evidence="1">
    <location>
        <begin position="1"/>
        <end position="22"/>
    </location>
</feature>
<dbReference type="InterPro" id="IPR030890">
    <property type="entry name" value="LP_HExxH_w_TonB"/>
</dbReference>
<dbReference type="Gene3D" id="3.40.390.70">
    <property type="match status" value="1"/>
</dbReference>
<keyword evidence="3" id="KW-1185">Reference proteome</keyword>